<reference evidence="1" key="2">
    <citation type="submission" date="2024-10" db="UniProtKB">
        <authorList>
            <consortium name="EnsemblProtists"/>
        </authorList>
    </citation>
    <scope>IDENTIFICATION</scope>
</reference>
<organism evidence="1 2">
    <name type="scientific">Emiliania huxleyi (strain CCMP1516)</name>
    <dbReference type="NCBI Taxonomy" id="280463"/>
    <lineage>
        <taxon>Eukaryota</taxon>
        <taxon>Haptista</taxon>
        <taxon>Haptophyta</taxon>
        <taxon>Prymnesiophyceae</taxon>
        <taxon>Isochrysidales</taxon>
        <taxon>Noelaerhabdaceae</taxon>
        <taxon>Emiliania</taxon>
    </lineage>
</organism>
<reference evidence="2" key="1">
    <citation type="journal article" date="2013" name="Nature">
        <title>Pan genome of the phytoplankton Emiliania underpins its global distribution.</title>
        <authorList>
            <person name="Read B.A."/>
            <person name="Kegel J."/>
            <person name="Klute M.J."/>
            <person name="Kuo A."/>
            <person name="Lefebvre S.C."/>
            <person name="Maumus F."/>
            <person name="Mayer C."/>
            <person name="Miller J."/>
            <person name="Monier A."/>
            <person name="Salamov A."/>
            <person name="Young J."/>
            <person name="Aguilar M."/>
            <person name="Claverie J.M."/>
            <person name="Frickenhaus S."/>
            <person name="Gonzalez K."/>
            <person name="Herman E.K."/>
            <person name="Lin Y.C."/>
            <person name="Napier J."/>
            <person name="Ogata H."/>
            <person name="Sarno A.F."/>
            <person name="Shmutz J."/>
            <person name="Schroeder D."/>
            <person name="de Vargas C."/>
            <person name="Verret F."/>
            <person name="von Dassow P."/>
            <person name="Valentin K."/>
            <person name="Van de Peer Y."/>
            <person name="Wheeler G."/>
            <person name="Dacks J.B."/>
            <person name="Delwiche C.F."/>
            <person name="Dyhrman S.T."/>
            <person name="Glockner G."/>
            <person name="John U."/>
            <person name="Richards T."/>
            <person name="Worden A.Z."/>
            <person name="Zhang X."/>
            <person name="Grigoriev I.V."/>
            <person name="Allen A.E."/>
            <person name="Bidle K."/>
            <person name="Borodovsky M."/>
            <person name="Bowler C."/>
            <person name="Brownlee C."/>
            <person name="Cock J.M."/>
            <person name="Elias M."/>
            <person name="Gladyshev V.N."/>
            <person name="Groth M."/>
            <person name="Guda C."/>
            <person name="Hadaegh A."/>
            <person name="Iglesias-Rodriguez M.D."/>
            <person name="Jenkins J."/>
            <person name="Jones B.M."/>
            <person name="Lawson T."/>
            <person name="Leese F."/>
            <person name="Lindquist E."/>
            <person name="Lobanov A."/>
            <person name="Lomsadze A."/>
            <person name="Malik S.B."/>
            <person name="Marsh M.E."/>
            <person name="Mackinder L."/>
            <person name="Mock T."/>
            <person name="Mueller-Roeber B."/>
            <person name="Pagarete A."/>
            <person name="Parker M."/>
            <person name="Probert I."/>
            <person name="Quesneville H."/>
            <person name="Raines C."/>
            <person name="Rensing S.A."/>
            <person name="Riano-Pachon D.M."/>
            <person name="Richier S."/>
            <person name="Rokitta S."/>
            <person name="Shiraiwa Y."/>
            <person name="Soanes D.M."/>
            <person name="van der Giezen M."/>
            <person name="Wahlund T.M."/>
            <person name="Williams B."/>
            <person name="Wilson W."/>
            <person name="Wolfe G."/>
            <person name="Wurch L.L."/>
        </authorList>
    </citation>
    <scope>NUCLEOTIDE SEQUENCE</scope>
</reference>
<dbReference type="HOGENOM" id="CLU_1848840_0_0_1"/>
<dbReference type="AlphaFoldDB" id="A0A0D3ITX2"/>
<proteinExistence type="predicted"/>
<keyword evidence="2" id="KW-1185">Reference proteome</keyword>
<name>A0A0D3ITX2_EMIH1</name>
<dbReference type="PaxDb" id="2903-EOD14707"/>
<dbReference type="EnsemblProtists" id="EOD14707">
    <property type="protein sequence ID" value="EOD14707"/>
    <property type="gene ID" value="EMIHUDRAFT_197224"/>
</dbReference>
<dbReference type="GeneID" id="17260912"/>
<accession>A0A0D3ITX2</accession>
<dbReference type="KEGG" id="ehx:EMIHUDRAFT_197224"/>
<evidence type="ECO:0000313" key="2">
    <source>
        <dbReference type="Proteomes" id="UP000013827"/>
    </source>
</evidence>
<sequence length="139" mass="14020">MEELSAEVEAMNMGALRSALAASLAAERGLDKSGKKPALAARLLEARGSARPLPTGAAEKAEAERAARRARKAKAVAGGALACGAAREVGDQQPDEGLETGAAEASGAALAQLEAIDEAVEAGSLTLEAAIEQLAAMRR</sequence>
<protein>
    <recommendedName>
        <fullName evidence="3">SAP domain-containing protein</fullName>
    </recommendedName>
</protein>
<evidence type="ECO:0008006" key="3">
    <source>
        <dbReference type="Google" id="ProtNLM"/>
    </source>
</evidence>
<evidence type="ECO:0000313" key="1">
    <source>
        <dbReference type="EnsemblProtists" id="EOD14707"/>
    </source>
</evidence>
<dbReference type="RefSeq" id="XP_005767136.1">
    <property type="nucleotide sequence ID" value="XM_005767079.1"/>
</dbReference>
<dbReference type="Proteomes" id="UP000013827">
    <property type="component" value="Unassembled WGS sequence"/>
</dbReference>